<evidence type="ECO:0000256" key="2">
    <source>
        <dbReference type="ARBA" id="ARBA00007362"/>
    </source>
</evidence>
<reference evidence="10" key="1">
    <citation type="journal article" date="2019" name="Int. J. Syst. Evol. Microbiol.">
        <title>The Global Catalogue of Microorganisms (GCM) 10K type strain sequencing project: providing services to taxonomists for standard genome sequencing and annotation.</title>
        <authorList>
            <consortium name="The Broad Institute Genomics Platform"/>
            <consortium name="The Broad Institute Genome Sequencing Center for Infectious Disease"/>
            <person name="Wu L."/>
            <person name="Ma J."/>
        </authorList>
    </citation>
    <scope>NUCLEOTIDE SEQUENCE [LARGE SCALE GENOMIC DNA]</scope>
    <source>
        <strain evidence="10">JCM 17316</strain>
    </source>
</reference>
<dbReference type="EMBL" id="BAABDO010000019">
    <property type="protein sequence ID" value="GAA4135829.1"/>
    <property type="molecule type" value="Genomic_DNA"/>
</dbReference>
<feature type="domain" description="EamA" evidence="8">
    <location>
        <begin position="153"/>
        <end position="280"/>
    </location>
</feature>
<dbReference type="Pfam" id="PF00892">
    <property type="entry name" value="EamA"/>
    <property type="match status" value="2"/>
</dbReference>
<dbReference type="InterPro" id="IPR037185">
    <property type="entry name" value="EmrE-like"/>
</dbReference>
<keyword evidence="3 7" id="KW-0812">Transmembrane</keyword>
<feature type="transmembrane region" description="Helical" evidence="7">
    <location>
        <begin position="208"/>
        <end position="228"/>
    </location>
</feature>
<dbReference type="SUPFAM" id="SSF103481">
    <property type="entry name" value="Multidrug resistance efflux transporter EmrE"/>
    <property type="match status" value="2"/>
</dbReference>
<sequence>MSRRGWVLFALLSVLWGIPYLLIKVAVAGVSVPVLVFARTALGALVMLPLAARAGGFDRVRRHWRPVAAFAALEIIGPWALLSDAERHLSSSMTGLLIAAVPIVGAVLDRATGDTERLGPLRWTGLLLGLGGVAVLAWPQLDGGAAVRPVAEVLLVVIGYATAPMIVARRLGDVASLPLNASCLTLAALVYAPAAVATRPAALPDGRVLAALAGLGAVCTALAFLVFFELIREVGASRAMVVTYVNPAVAVIAGVLVLGEPLTLTIAAAFALILCGSLMATARRAHDAPPAKTAGPSARPAAEEPAPRA</sequence>
<evidence type="ECO:0000256" key="5">
    <source>
        <dbReference type="ARBA" id="ARBA00023136"/>
    </source>
</evidence>
<evidence type="ECO:0000256" key="3">
    <source>
        <dbReference type="ARBA" id="ARBA00022692"/>
    </source>
</evidence>
<accession>A0ABP7YGC1</accession>
<feature type="transmembrane region" description="Helical" evidence="7">
    <location>
        <begin position="240"/>
        <end position="258"/>
    </location>
</feature>
<keyword evidence="4 7" id="KW-1133">Transmembrane helix</keyword>
<dbReference type="InterPro" id="IPR000620">
    <property type="entry name" value="EamA_dom"/>
</dbReference>
<organism evidence="9 10">
    <name type="scientific">Actinomadura keratinilytica</name>
    <dbReference type="NCBI Taxonomy" id="547461"/>
    <lineage>
        <taxon>Bacteria</taxon>
        <taxon>Bacillati</taxon>
        <taxon>Actinomycetota</taxon>
        <taxon>Actinomycetes</taxon>
        <taxon>Streptosporangiales</taxon>
        <taxon>Thermomonosporaceae</taxon>
        <taxon>Actinomadura</taxon>
    </lineage>
</organism>
<evidence type="ECO:0000256" key="1">
    <source>
        <dbReference type="ARBA" id="ARBA00004141"/>
    </source>
</evidence>
<dbReference type="InterPro" id="IPR050638">
    <property type="entry name" value="AA-Vitamin_Transporters"/>
</dbReference>
<evidence type="ECO:0000259" key="8">
    <source>
        <dbReference type="Pfam" id="PF00892"/>
    </source>
</evidence>
<feature type="transmembrane region" description="Helical" evidence="7">
    <location>
        <begin position="264"/>
        <end position="282"/>
    </location>
</feature>
<evidence type="ECO:0000256" key="7">
    <source>
        <dbReference type="SAM" id="Phobius"/>
    </source>
</evidence>
<keyword evidence="5 7" id="KW-0472">Membrane</keyword>
<feature type="domain" description="EamA" evidence="8">
    <location>
        <begin position="6"/>
        <end position="136"/>
    </location>
</feature>
<feature type="transmembrane region" description="Helical" evidence="7">
    <location>
        <begin position="179"/>
        <end position="196"/>
    </location>
</feature>
<feature type="transmembrane region" description="Helical" evidence="7">
    <location>
        <begin position="120"/>
        <end position="138"/>
    </location>
</feature>
<evidence type="ECO:0000313" key="10">
    <source>
        <dbReference type="Proteomes" id="UP001500266"/>
    </source>
</evidence>
<dbReference type="RefSeq" id="WP_345019490.1">
    <property type="nucleotide sequence ID" value="NZ_BAABDO010000019.1"/>
</dbReference>
<evidence type="ECO:0000313" key="9">
    <source>
        <dbReference type="EMBL" id="GAA4135829.1"/>
    </source>
</evidence>
<feature type="transmembrane region" description="Helical" evidence="7">
    <location>
        <begin position="150"/>
        <end position="167"/>
    </location>
</feature>
<keyword evidence="10" id="KW-1185">Reference proteome</keyword>
<feature type="transmembrane region" description="Helical" evidence="7">
    <location>
        <begin position="88"/>
        <end position="108"/>
    </location>
</feature>
<comment type="subcellular location">
    <subcellularLocation>
        <location evidence="1">Membrane</location>
        <topology evidence="1">Multi-pass membrane protein</topology>
    </subcellularLocation>
</comment>
<evidence type="ECO:0000256" key="4">
    <source>
        <dbReference type="ARBA" id="ARBA00022989"/>
    </source>
</evidence>
<feature type="region of interest" description="Disordered" evidence="6">
    <location>
        <begin position="287"/>
        <end position="309"/>
    </location>
</feature>
<name>A0ABP7YGC1_9ACTN</name>
<proteinExistence type="inferred from homology"/>
<comment type="similarity">
    <text evidence="2">Belongs to the EamA transporter family.</text>
</comment>
<feature type="transmembrane region" description="Helical" evidence="7">
    <location>
        <begin position="27"/>
        <end position="52"/>
    </location>
</feature>
<gene>
    <name evidence="9" type="ORF">GCM10022416_18870</name>
</gene>
<dbReference type="PANTHER" id="PTHR32322">
    <property type="entry name" value="INNER MEMBRANE TRANSPORTER"/>
    <property type="match status" value="1"/>
</dbReference>
<comment type="caution">
    <text evidence="9">The sequence shown here is derived from an EMBL/GenBank/DDBJ whole genome shotgun (WGS) entry which is preliminary data.</text>
</comment>
<dbReference type="Proteomes" id="UP001500266">
    <property type="component" value="Unassembled WGS sequence"/>
</dbReference>
<feature type="transmembrane region" description="Helical" evidence="7">
    <location>
        <begin position="64"/>
        <end position="82"/>
    </location>
</feature>
<dbReference type="PANTHER" id="PTHR32322:SF2">
    <property type="entry name" value="EAMA DOMAIN-CONTAINING PROTEIN"/>
    <property type="match status" value="1"/>
</dbReference>
<protein>
    <submittedName>
        <fullName evidence="9">DMT family transporter</fullName>
    </submittedName>
</protein>
<evidence type="ECO:0000256" key="6">
    <source>
        <dbReference type="SAM" id="MobiDB-lite"/>
    </source>
</evidence>